<feature type="region of interest" description="Disordered" evidence="1">
    <location>
        <begin position="72"/>
        <end position="155"/>
    </location>
</feature>
<accession>A0A5S6QDL1</accession>
<evidence type="ECO:0000256" key="1">
    <source>
        <dbReference type="SAM" id="MobiDB-lite"/>
    </source>
</evidence>
<organism evidence="2 3">
    <name type="scientific">Trichuris muris</name>
    <name type="common">Mouse whipworm</name>
    <dbReference type="NCBI Taxonomy" id="70415"/>
    <lineage>
        <taxon>Eukaryota</taxon>
        <taxon>Metazoa</taxon>
        <taxon>Ecdysozoa</taxon>
        <taxon>Nematoda</taxon>
        <taxon>Enoplea</taxon>
        <taxon>Dorylaimia</taxon>
        <taxon>Trichinellida</taxon>
        <taxon>Trichuridae</taxon>
        <taxon>Trichuris</taxon>
    </lineage>
</organism>
<sequence length="155" mass="16824">MTFLPPNAAEISLTTGKRIGARSAGQPQRQANEKRRRCNSLVFAPASDFCQPDRRSIGTQVRSKVDVVGQAKKSRVRKTLPPASRRPEFSFAGASPSETVPLQRRDAPTGRQLCRFSRGGIKVGPRKAGGKRKARDTAVLEGSGAKLDPGEKNDR</sequence>
<feature type="region of interest" description="Disordered" evidence="1">
    <location>
        <begin position="1"/>
        <end position="36"/>
    </location>
</feature>
<reference evidence="3" key="1">
    <citation type="submission" date="2019-12" db="UniProtKB">
        <authorList>
            <consortium name="WormBaseParasite"/>
        </authorList>
    </citation>
    <scope>IDENTIFICATION</scope>
</reference>
<evidence type="ECO:0000313" key="3">
    <source>
        <dbReference type="WBParaSite" id="TMUE_1000005269.1"/>
    </source>
</evidence>
<proteinExistence type="predicted"/>
<name>A0A5S6QDL1_TRIMR</name>
<dbReference type="WBParaSite" id="TMUE_1000005269.1">
    <property type="protein sequence ID" value="TMUE_1000005269.1"/>
    <property type="gene ID" value="WBGene00299240"/>
</dbReference>
<feature type="compositionally biased region" description="Basic residues" evidence="1">
    <location>
        <begin position="124"/>
        <end position="134"/>
    </location>
</feature>
<dbReference type="Proteomes" id="UP000046395">
    <property type="component" value="Unassembled WGS sequence"/>
</dbReference>
<evidence type="ECO:0000313" key="2">
    <source>
        <dbReference type="Proteomes" id="UP000046395"/>
    </source>
</evidence>
<dbReference type="AlphaFoldDB" id="A0A5S6QDL1"/>
<protein>
    <submittedName>
        <fullName evidence="3">Uncharacterized protein</fullName>
    </submittedName>
</protein>
<keyword evidence="2" id="KW-1185">Reference proteome</keyword>